<dbReference type="AlphaFoldDB" id="A0A0V0GNS2"/>
<organism evidence="1">
    <name type="scientific">Solanum chacoense</name>
    <name type="common">Chaco potato</name>
    <dbReference type="NCBI Taxonomy" id="4108"/>
    <lineage>
        <taxon>Eukaryota</taxon>
        <taxon>Viridiplantae</taxon>
        <taxon>Streptophyta</taxon>
        <taxon>Embryophyta</taxon>
        <taxon>Tracheophyta</taxon>
        <taxon>Spermatophyta</taxon>
        <taxon>Magnoliopsida</taxon>
        <taxon>eudicotyledons</taxon>
        <taxon>Gunneridae</taxon>
        <taxon>Pentapetalae</taxon>
        <taxon>asterids</taxon>
        <taxon>lamiids</taxon>
        <taxon>Solanales</taxon>
        <taxon>Solanaceae</taxon>
        <taxon>Solanoideae</taxon>
        <taxon>Solaneae</taxon>
        <taxon>Solanum</taxon>
    </lineage>
</organism>
<proteinExistence type="predicted"/>
<reference evidence="1" key="1">
    <citation type="submission" date="2015-12" db="EMBL/GenBank/DDBJ databases">
        <title>Gene expression during late stages of embryo sac development: a critical building block for successful pollen-pistil interactions.</title>
        <authorList>
            <person name="Liu Y."/>
            <person name="Joly V."/>
            <person name="Sabar M."/>
            <person name="Matton D.P."/>
        </authorList>
    </citation>
    <scope>NUCLEOTIDE SEQUENCE</scope>
</reference>
<dbReference type="EMBL" id="GEDG01034621">
    <property type="protein sequence ID" value="JAP09640.1"/>
    <property type="molecule type" value="Transcribed_RNA"/>
</dbReference>
<accession>A0A0V0GNS2</accession>
<sequence>MPSQVHSTLMKILNSKSTSGIGIRSSQSGYSFFFLLLRDIYTHTFFLMEIHKYCCGQVSSVQKIIVLQHSGCKFLQVQSNWVQKKIMP</sequence>
<evidence type="ECO:0000313" key="1">
    <source>
        <dbReference type="EMBL" id="JAP09640.1"/>
    </source>
</evidence>
<protein>
    <submittedName>
        <fullName evidence="1">Putative ovule protein</fullName>
    </submittedName>
</protein>
<name>A0A0V0GNS2_SOLCH</name>